<sequence>MVRRGIVKRGKLTALQELHGEATGRKIGNLVLDALKSRGILVENCIAFSADNANVKVGKKNGVVAVIKEVQENVIVIGCPCHVIYLAAEKRAACLPVKFSEVLVDILKSAKWKDRLAEFQGMHNKRCGRF</sequence>
<proteinExistence type="predicted"/>
<comment type="caution">
    <text evidence="1">The sequence shown here is derived from an EMBL/GenBank/DDBJ whole genome shotgun (WGS) entry which is preliminary data.</text>
</comment>
<organism evidence="1 2">
    <name type="scientific">Hyalomma asiaticum</name>
    <name type="common">Tick</name>
    <dbReference type="NCBI Taxonomy" id="266040"/>
    <lineage>
        <taxon>Eukaryota</taxon>
        <taxon>Metazoa</taxon>
        <taxon>Ecdysozoa</taxon>
        <taxon>Arthropoda</taxon>
        <taxon>Chelicerata</taxon>
        <taxon>Arachnida</taxon>
        <taxon>Acari</taxon>
        <taxon>Parasitiformes</taxon>
        <taxon>Ixodida</taxon>
        <taxon>Ixodoidea</taxon>
        <taxon>Ixodidae</taxon>
        <taxon>Hyalomminae</taxon>
        <taxon>Hyalomma</taxon>
    </lineage>
</organism>
<reference evidence="1" key="1">
    <citation type="submission" date="2020-05" db="EMBL/GenBank/DDBJ databases">
        <title>Large-scale comparative analyses of tick genomes elucidate their genetic diversity and vector capacities.</title>
        <authorList>
            <person name="Jia N."/>
            <person name="Wang J."/>
            <person name="Shi W."/>
            <person name="Du L."/>
            <person name="Sun Y."/>
            <person name="Zhan W."/>
            <person name="Jiang J."/>
            <person name="Wang Q."/>
            <person name="Zhang B."/>
            <person name="Ji P."/>
            <person name="Sakyi L.B."/>
            <person name="Cui X."/>
            <person name="Yuan T."/>
            <person name="Jiang B."/>
            <person name="Yang W."/>
            <person name="Lam T.T.-Y."/>
            <person name="Chang Q."/>
            <person name="Ding S."/>
            <person name="Wang X."/>
            <person name="Zhu J."/>
            <person name="Ruan X."/>
            <person name="Zhao L."/>
            <person name="Wei J."/>
            <person name="Que T."/>
            <person name="Du C."/>
            <person name="Cheng J."/>
            <person name="Dai P."/>
            <person name="Han X."/>
            <person name="Huang E."/>
            <person name="Gao Y."/>
            <person name="Liu J."/>
            <person name="Shao H."/>
            <person name="Ye R."/>
            <person name="Li L."/>
            <person name="Wei W."/>
            <person name="Wang X."/>
            <person name="Wang C."/>
            <person name="Yang T."/>
            <person name="Huo Q."/>
            <person name="Li W."/>
            <person name="Guo W."/>
            <person name="Chen H."/>
            <person name="Zhou L."/>
            <person name="Ni X."/>
            <person name="Tian J."/>
            <person name="Zhou Y."/>
            <person name="Sheng Y."/>
            <person name="Liu T."/>
            <person name="Pan Y."/>
            <person name="Xia L."/>
            <person name="Li J."/>
            <person name="Zhao F."/>
            <person name="Cao W."/>
        </authorList>
    </citation>
    <scope>NUCLEOTIDE SEQUENCE</scope>
    <source>
        <strain evidence="1">Hyas-2018</strain>
    </source>
</reference>
<accession>A0ACB7SWI6</accession>
<protein>
    <submittedName>
        <fullName evidence="1">Uncharacterized protein</fullName>
    </submittedName>
</protein>
<dbReference type="EMBL" id="CM023483">
    <property type="protein sequence ID" value="KAH6937014.1"/>
    <property type="molecule type" value="Genomic_DNA"/>
</dbReference>
<dbReference type="Proteomes" id="UP000821845">
    <property type="component" value="Chromosome 3"/>
</dbReference>
<evidence type="ECO:0000313" key="1">
    <source>
        <dbReference type="EMBL" id="KAH6937014.1"/>
    </source>
</evidence>
<name>A0ACB7SWI6_HYAAI</name>
<evidence type="ECO:0000313" key="2">
    <source>
        <dbReference type="Proteomes" id="UP000821845"/>
    </source>
</evidence>
<gene>
    <name evidence="1" type="ORF">HPB50_025103</name>
</gene>
<keyword evidence="2" id="KW-1185">Reference proteome</keyword>